<proteinExistence type="predicted"/>
<gene>
    <name evidence="1" type="ORF">BN13_30081</name>
</gene>
<dbReference type="STRING" id="1193518.BN13_30081"/>
<dbReference type="Proteomes" id="UP000035720">
    <property type="component" value="Unassembled WGS sequence"/>
</dbReference>
<accession>A0A077M919</accession>
<evidence type="ECO:0000313" key="2">
    <source>
        <dbReference type="Proteomes" id="UP000035720"/>
    </source>
</evidence>
<reference evidence="1 2" key="1">
    <citation type="journal article" date="2013" name="ISME J.">
        <title>A metabolic model for members of the genus Tetrasphaera involved in enhanced biological phosphorus removal.</title>
        <authorList>
            <person name="Kristiansen R."/>
            <person name="Nguyen H.T.T."/>
            <person name="Saunders A.M."/>
            <person name="Nielsen J.L."/>
            <person name="Wimmer R."/>
            <person name="Le V.Q."/>
            <person name="McIlroy S.J."/>
            <person name="Petrovski S."/>
            <person name="Seviour R.J."/>
            <person name="Calteau A."/>
            <person name="Nielsen K.L."/>
            <person name="Nielsen P.H."/>
        </authorList>
    </citation>
    <scope>NUCLEOTIDE SEQUENCE [LARGE SCALE GENOMIC DNA]</scope>
    <source>
        <strain evidence="1 2">Ben 74</strain>
    </source>
</reference>
<comment type="caution">
    <text evidence="1">The sequence shown here is derived from an EMBL/GenBank/DDBJ whole genome shotgun (WGS) entry which is preliminary data.</text>
</comment>
<dbReference type="AlphaFoldDB" id="A0A077M919"/>
<organism evidence="1 2">
    <name type="scientific">Nostocoides jenkinsii Ben 74</name>
    <dbReference type="NCBI Taxonomy" id="1193518"/>
    <lineage>
        <taxon>Bacteria</taxon>
        <taxon>Bacillati</taxon>
        <taxon>Actinomycetota</taxon>
        <taxon>Actinomycetes</taxon>
        <taxon>Micrococcales</taxon>
        <taxon>Intrasporangiaceae</taxon>
        <taxon>Nostocoides</taxon>
    </lineage>
</organism>
<dbReference type="Gene3D" id="2.30.30.110">
    <property type="match status" value="1"/>
</dbReference>
<evidence type="ECO:0000313" key="1">
    <source>
        <dbReference type="EMBL" id="CCI53129.1"/>
    </source>
</evidence>
<sequence length="71" mass="7468">MRRDAAACRDNAVGPNNGLDHASAASIDNVVTIPATLLGRTLGFLSGEQEALLARAIVLAYDLEVPLLNDH</sequence>
<protein>
    <submittedName>
        <fullName evidence="1">Uncharacterized protein</fullName>
    </submittedName>
</protein>
<dbReference type="InterPro" id="IPR011067">
    <property type="entry name" value="Plasmid_toxin/cell-grow_inhib"/>
</dbReference>
<dbReference type="EMBL" id="CAJC01000139">
    <property type="protein sequence ID" value="CCI53129.1"/>
    <property type="molecule type" value="Genomic_DNA"/>
</dbReference>
<name>A0A077M919_9MICO</name>
<keyword evidence="2" id="KW-1185">Reference proteome</keyword>